<feature type="transmembrane region" description="Helical" evidence="6">
    <location>
        <begin position="102"/>
        <end position="125"/>
    </location>
</feature>
<dbReference type="HOGENOM" id="CLU_034788_1_1_11"/>
<dbReference type="InterPro" id="IPR004710">
    <property type="entry name" value="Bilac:Na_transpt"/>
</dbReference>
<keyword evidence="4 6" id="KW-0472">Membrane</keyword>
<feature type="transmembrane region" description="Helical" evidence="6">
    <location>
        <begin position="43"/>
        <end position="67"/>
    </location>
</feature>
<dbReference type="InterPro" id="IPR038770">
    <property type="entry name" value="Na+/solute_symporter_sf"/>
</dbReference>
<comment type="subcellular location">
    <subcellularLocation>
        <location evidence="1">Membrane</location>
        <topology evidence="1">Multi-pass membrane protein</topology>
    </subcellularLocation>
</comment>
<gene>
    <name evidence="7" type="ORF">CARG_06095</name>
</gene>
<dbReference type="STRING" id="1348662.CARG_06095"/>
<dbReference type="Gene3D" id="1.20.1530.20">
    <property type="match status" value="1"/>
</dbReference>
<dbReference type="OrthoDB" id="9806785at2"/>
<feature type="transmembrane region" description="Helical" evidence="6">
    <location>
        <begin position="193"/>
        <end position="214"/>
    </location>
</feature>
<proteinExistence type="predicted"/>
<dbReference type="EMBL" id="CP006365">
    <property type="protein sequence ID" value="AGU15343.1"/>
    <property type="molecule type" value="Genomic_DNA"/>
</dbReference>
<evidence type="ECO:0000256" key="5">
    <source>
        <dbReference type="SAM" id="MobiDB-lite"/>
    </source>
</evidence>
<dbReference type="AlphaFoldDB" id="U3GXQ7"/>
<dbReference type="PANTHER" id="PTHR10361:SF28">
    <property type="entry name" value="P3 PROTEIN-RELATED"/>
    <property type="match status" value="1"/>
</dbReference>
<reference evidence="7 8" key="1">
    <citation type="journal article" date="2013" name="Genome Announc.">
        <title>Whole-Genome Sequence of the Clinical Strain Corynebacterium argentoratense DSM 44202, Isolated from a Human Throat Specimen.</title>
        <authorList>
            <person name="Bomholt C."/>
            <person name="Glaub A."/>
            <person name="Gravermann K."/>
            <person name="Albersmeier A."/>
            <person name="Brinkrolf K."/>
            <person name="Ruckert C."/>
            <person name="Tauch A."/>
        </authorList>
    </citation>
    <scope>NUCLEOTIDE SEQUENCE [LARGE SCALE GENOMIC DNA]</scope>
    <source>
        <strain evidence="7">DSM 44202</strain>
    </source>
</reference>
<dbReference type="Proteomes" id="UP000016943">
    <property type="component" value="Chromosome"/>
</dbReference>
<evidence type="ECO:0000256" key="6">
    <source>
        <dbReference type="SAM" id="Phobius"/>
    </source>
</evidence>
<dbReference type="GO" id="GO:0016020">
    <property type="term" value="C:membrane"/>
    <property type="evidence" value="ECO:0007669"/>
    <property type="project" value="UniProtKB-SubCell"/>
</dbReference>
<evidence type="ECO:0000313" key="8">
    <source>
        <dbReference type="Proteomes" id="UP000016943"/>
    </source>
</evidence>
<evidence type="ECO:0000256" key="3">
    <source>
        <dbReference type="ARBA" id="ARBA00022989"/>
    </source>
</evidence>
<feature type="transmembrane region" description="Helical" evidence="6">
    <location>
        <begin position="137"/>
        <end position="159"/>
    </location>
</feature>
<feature type="transmembrane region" description="Helical" evidence="6">
    <location>
        <begin position="166"/>
        <end position="187"/>
    </location>
</feature>
<name>U3GXQ7_9CORY</name>
<sequence>MWANTHAPTASAPPHGAASRSTSKNCQQEDHTRHVTDRYTRPWPILIGVVGQFVIMPLGAIVVAKLLGLNPQLAVGLLMLGSVPGGTASNVIAYLAKGDVALSVAMTSVSTVLSPIVTPMLMLYLASAETDVDAQGMAMMLVKTVLLPVFGGLVIRLVADSVVDKILPILPWMSIVAIGGVVFGAVAKNAEQLASVGLVVFAAVILHNVLGYFLGYMSARALKQPEAACRTTAIEVSTQSAGLSSGMAAKFFSPEAALPGAVAAVIHNVTGAIYASMVRRKPLN</sequence>
<evidence type="ECO:0000256" key="2">
    <source>
        <dbReference type="ARBA" id="ARBA00022692"/>
    </source>
</evidence>
<dbReference type="eggNOG" id="COG0385">
    <property type="taxonomic scope" value="Bacteria"/>
</dbReference>
<keyword evidence="8" id="KW-1185">Reference proteome</keyword>
<feature type="region of interest" description="Disordered" evidence="5">
    <location>
        <begin position="1"/>
        <end position="35"/>
    </location>
</feature>
<keyword evidence="2 6" id="KW-0812">Transmembrane</keyword>
<feature type="transmembrane region" description="Helical" evidence="6">
    <location>
        <begin position="73"/>
        <end position="95"/>
    </location>
</feature>
<dbReference type="PATRIC" id="fig|1348662.3.peg.1194"/>
<keyword evidence="3 6" id="KW-1133">Transmembrane helix</keyword>
<dbReference type="PANTHER" id="PTHR10361">
    <property type="entry name" value="SODIUM-BILE ACID COTRANSPORTER"/>
    <property type="match status" value="1"/>
</dbReference>
<protein>
    <recommendedName>
        <fullName evidence="9">Na+-dependent transporter</fullName>
    </recommendedName>
</protein>
<evidence type="ECO:0000256" key="4">
    <source>
        <dbReference type="ARBA" id="ARBA00023136"/>
    </source>
</evidence>
<evidence type="ECO:0000313" key="7">
    <source>
        <dbReference type="EMBL" id="AGU15343.1"/>
    </source>
</evidence>
<dbReference type="InterPro" id="IPR002657">
    <property type="entry name" value="BilAc:Na_symport/Acr3"/>
</dbReference>
<evidence type="ECO:0000256" key="1">
    <source>
        <dbReference type="ARBA" id="ARBA00004141"/>
    </source>
</evidence>
<evidence type="ECO:0008006" key="9">
    <source>
        <dbReference type="Google" id="ProtNLM"/>
    </source>
</evidence>
<dbReference type="KEGG" id="caz:CARG_06095"/>
<dbReference type="Pfam" id="PF01758">
    <property type="entry name" value="SBF"/>
    <property type="match status" value="1"/>
</dbReference>
<organism evidence="7 8">
    <name type="scientific">Corynebacterium argentoratense DSM 44202</name>
    <dbReference type="NCBI Taxonomy" id="1348662"/>
    <lineage>
        <taxon>Bacteria</taxon>
        <taxon>Bacillati</taxon>
        <taxon>Actinomycetota</taxon>
        <taxon>Actinomycetes</taxon>
        <taxon>Mycobacteriales</taxon>
        <taxon>Corynebacteriaceae</taxon>
        <taxon>Corynebacterium</taxon>
    </lineage>
</organism>
<accession>U3GXQ7</accession>